<dbReference type="EMBL" id="LR904625">
    <property type="protein sequence ID" value="CAD7252968.1"/>
    <property type="molecule type" value="Genomic_DNA"/>
</dbReference>
<sequence length="182" mass="19982">MEEFRDSAETQGLKETDLSEELEALRLRYGRASRGFGCLESLTCWQAMISTAFDIAASISAVYFSFSAMPSADANGLKEKEMSQELEALRLRYGRASRGFGCLESLTCWQAMISTAFDIAASISAFYFSFSAMLSGDSFSLSRACCLACYVYIAASRVCDNSNVPTDLEFDKSFAISVQECS</sequence>
<dbReference type="Proteomes" id="UP000677054">
    <property type="component" value="Unassembled WGS sequence"/>
</dbReference>
<dbReference type="AlphaFoldDB" id="A0A7R9AEX4"/>
<protein>
    <submittedName>
        <fullName evidence="1">Uncharacterized protein</fullName>
    </submittedName>
</protein>
<keyword evidence="2" id="KW-1185">Reference proteome</keyword>
<evidence type="ECO:0000313" key="2">
    <source>
        <dbReference type="Proteomes" id="UP000677054"/>
    </source>
</evidence>
<dbReference type="EMBL" id="CAJPEV010005108">
    <property type="protein sequence ID" value="CAG0902751.1"/>
    <property type="molecule type" value="Genomic_DNA"/>
</dbReference>
<accession>A0A7R9AEX4</accession>
<reference evidence="1" key="1">
    <citation type="submission" date="2020-11" db="EMBL/GenBank/DDBJ databases">
        <authorList>
            <person name="Tran Van P."/>
        </authorList>
    </citation>
    <scope>NUCLEOTIDE SEQUENCE</scope>
</reference>
<evidence type="ECO:0000313" key="1">
    <source>
        <dbReference type="EMBL" id="CAD7252968.1"/>
    </source>
</evidence>
<name>A0A7R9AEX4_9CRUS</name>
<organism evidence="1">
    <name type="scientific">Darwinula stevensoni</name>
    <dbReference type="NCBI Taxonomy" id="69355"/>
    <lineage>
        <taxon>Eukaryota</taxon>
        <taxon>Metazoa</taxon>
        <taxon>Ecdysozoa</taxon>
        <taxon>Arthropoda</taxon>
        <taxon>Crustacea</taxon>
        <taxon>Oligostraca</taxon>
        <taxon>Ostracoda</taxon>
        <taxon>Podocopa</taxon>
        <taxon>Podocopida</taxon>
        <taxon>Darwinulocopina</taxon>
        <taxon>Darwinuloidea</taxon>
        <taxon>Darwinulidae</taxon>
        <taxon>Darwinula</taxon>
    </lineage>
</organism>
<gene>
    <name evidence="1" type="ORF">DSTB1V02_LOCUS12719</name>
</gene>
<proteinExistence type="predicted"/>
<feature type="non-terminal residue" evidence="1">
    <location>
        <position position="1"/>
    </location>
</feature>